<protein>
    <submittedName>
        <fullName evidence="2">Uncharacterized protein</fullName>
    </submittedName>
</protein>
<reference evidence="2" key="1">
    <citation type="submission" date="2023-10" db="EMBL/GenBank/DDBJ databases">
        <title>Genome assemblies of two species of porcelain crab, Petrolisthes cinctipes and Petrolisthes manimaculis (Anomura: Porcellanidae).</title>
        <authorList>
            <person name="Angst P."/>
        </authorList>
    </citation>
    <scope>NUCLEOTIDE SEQUENCE</scope>
    <source>
        <strain evidence="2">PB745_01</strain>
        <tissue evidence="2">Gill</tissue>
    </source>
</reference>
<proteinExistence type="predicted"/>
<dbReference type="AlphaFoldDB" id="A0AAE1G1C4"/>
<name>A0AAE1G1C4_PETCI</name>
<gene>
    <name evidence="2" type="ORF">Pcinc_012644</name>
</gene>
<dbReference type="Proteomes" id="UP001286313">
    <property type="component" value="Unassembled WGS sequence"/>
</dbReference>
<feature type="compositionally biased region" description="Basic residues" evidence="1">
    <location>
        <begin position="79"/>
        <end position="101"/>
    </location>
</feature>
<organism evidence="2 3">
    <name type="scientific">Petrolisthes cinctipes</name>
    <name type="common">Flat porcelain crab</name>
    <dbReference type="NCBI Taxonomy" id="88211"/>
    <lineage>
        <taxon>Eukaryota</taxon>
        <taxon>Metazoa</taxon>
        <taxon>Ecdysozoa</taxon>
        <taxon>Arthropoda</taxon>
        <taxon>Crustacea</taxon>
        <taxon>Multicrustacea</taxon>
        <taxon>Malacostraca</taxon>
        <taxon>Eumalacostraca</taxon>
        <taxon>Eucarida</taxon>
        <taxon>Decapoda</taxon>
        <taxon>Pleocyemata</taxon>
        <taxon>Anomura</taxon>
        <taxon>Galatheoidea</taxon>
        <taxon>Porcellanidae</taxon>
        <taxon>Petrolisthes</taxon>
    </lineage>
</organism>
<comment type="caution">
    <text evidence="2">The sequence shown here is derived from an EMBL/GenBank/DDBJ whole genome shotgun (WGS) entry which is preliminary data.</text>
</comment>
<sequence length="101" mass="11962">GSGVEGWVGRSRKKIIEYEVRGEGYEMRLDRKSGKRPYRTMKRRAVKIKTPTLTHHNLNKTLLSSTHHHYIDKTFHSNTNHHHHHINKINKTHQLKHPPPH</sequence>
<accession>A0AAE1G1C4</accession>
<evidence type="ECO:0000313" key="2">
    <source>
        <dbReference type="EMBL" id="KAK3883007.1"/>
    </source>
</evidence>
<keyword evidence="3" id="KW-1185">Reference proteome</keyword>
<evidence type="ECO:0000313" key="3">
    <source>
        <dbReference type="Proteomes" id="UP001286313"/>
    </source>
</evidence>
<evidence type="ECO:0000256" key="1">
    <source>
        <dbReference type="SAM" id="MobiDB-lite"/>
    </source>
</evidence>
<feature type="region of interest" description="Disordered" evidence="1">
    <location>
        <begin position="78"/>
        <end position="101"/>
    </location>
</feature>
<dbReference type="EMBL" id="JAWQEG010001037">
    <property type="protein sequence ID" value="KAK3883007.1"/>
    <property type="molecule type" value="Genomic_DNA"/>
</dbReference>
<feature type="non-terminal residue" evidence="2">
    <location>
        <position position="1"/>
    </location>
</feature>